<dbReference type="EMBL" id="BSPD01000011">
    <property type="protein sequence ID" value="GLS24597.1"/>
    <property type="molecule type" value="Genomic_DNA"/>
</dbReference>
<name>A0AA37T8H0_9GAMM</name>
<organism evidence="3 4">
    <name type="scientific">Marinibactrum halimedae</name>
    <dbReference type="NCBI Taxonomy" id="1444977"/>
    <lineage>
        <taxon>Bacteria</taxon>
        <taxon>Pseudomonadati</taxon>
        <taxon>Pseudomonadota</taxon>
        <taxon>Gammaproteobacteria</taxon>
        <taxon>Cellvibrionales</taxon>
        <taxon>Cellvibrionaceae</taxon>
        <taxon>Marinibactrum</taxon>
    </lineage>
</organism>
<dbReference type="Pfam" id="PF20789">
    <property type="entry name" value="4HBT_3C"/>
    <property type="match status" value="1"/>
</dbReference>
<dbReference type="InterPro" id="IPR049450">
    <property type="entry name" value="ACOT8-like_C"/>
</dbReference>
<gene>
    <name evidence="3" type="ORF">GCM10007877_03110</name>
</gene>
<dbReference type="InterPro" id="IPR029069">
    <property type="entry name" value="HotDog_dom_sf"/>
</dbReference>
<reference evidence="3 4" key="1">
    <citation type="journal article" date="2014" name="Int. J. Syst. Evol. Microbiol.">
        <title>Complete genome sequence of Corynebacterium casei LMG S-19264T (=DSM 44701T), isolated from a smear-ripened cheese.</title>
        <authorList>
            <consortium name="US DOE Joint Genome Institute (JGI-PGF)"/>
            <person name="Walter F."/>
            <person name="Albersmeier A."/>
            <person name="Kalinowski J."/>
            <person name="Ruckert C."/>
        </authorList>
    </citation>
    <scope>NUCLEOTIDE SEQUENCE [LARGE SCALE GENOMIC DNA]</scope>
    <source>
        <strain evidence="3 4">NBRC 110095</strain>
    </source>
</reference>
<evidence type="ECO:0000259" key="2">
    <source>
        <dbReference type="Pfam" id="PF20789"/>
    </source>
</evidence>
<feature type="domain" description="Acyl-CoA thioesterase-like N-terminal HotDog" evidence="1">
    <location>
        <begin position="22"/>
        <end position="101"/>
    </location>
</feature>
<dbReference type="AlphaFoldDB" id="A0AA37T8H0"/>
<keyword evidence="4" id="KW-1185">Reference proteome</keyword>
<proteinExistence type="predicted"/>
<evidence type="ECO:0000313" key="3">
    <source>
        <dbReference type="EMBL" id="GLS24597.1"/>
    </source>
</evidence>
<sequence>MFYDVMNTMTRTDTGYRFSASEAWSQGRSLFGGLVTAMAIKSMREEVPKTLPLRALQVTFIGPVPFGEVHVTVTKLRQGKSVTHMQANILVDGHVHCLVVAAFGAARESKIECSKLKRPIQKPLKECISRPYFEGLMPKFCQFFDAYWVEGNMPSTNIKDTNSVIYVSMKDVDNVDETALVTLADNIPSPALSMVDKLIPASSLVWSLEFLHHQEEYSAEGWQFDTQLLYAKEGYANHTCTIWSPCGKPVALSRQSVAVFG</sequence>
<dbReference type="Proteomes" id="UP001156870">
    <property type="component" value="Unassembled WGS sequence"/>
</dbReference>
<protein>
    <submittedName>
        <fullName evidence="3">Acyl-CoA thioesterase</fullName>
    </submittedName>
</protein>
<dbReference type="RefSeq" id="WP_232595506.1">
    <property type="nucleotide sequence ID" value="NZ_BSPD01000011.1"/>
</dbReference>
<dbReference type="Gene3D" id="2.40.160.210">
    <property type="entry name" value="Acyl-CoA thioesterase, double hotdog domain"/>
    <property type="match status" value="1"/>
</dbReference>
<dbReference type="SUPFAM" id="SSF54637">
    <property type="entry name" value="Thioesterase/thiol ester dehydrase-isomerase"/>
    <property type="match status" value="2"/>
</dbReference>
<comment type="caution">
    <text evidence="3">The sequence shown here is derived from an EMBL/GenBank/DDBJ whole genome shotgun (WGS) entry which is preliminary data.</text>
</comment>
<dbReference type="InterPro" id="IPR049449">
    <property type="entry name" value="TesB_ACOT8-like_N"/>
</dbReference>
<accession>A0AA37T8H0</accession>
<dbReference type="Pfam" id="PF13622">
    <property type="entry name" value="4HBT_3"/>
    <property type="match status" value="1"/>
</dbReference>
<dbReference type="InterPro" id="IPR042171">
    <property type="entry name" value="Acyl-CoA_hotdog"/>
</dbReference>
<evidence type="ECO:0000313" key="4">
    <source>
        <dbReference type="Proteomes" id="UP001156870"/>
    </source>
</evidence>
<feature type="domain" description="Acyl-CoA thioesterase-like C-terminal" evidence="2">
    <location>
        <begin position="126"/>
        <end position="259"/>
    </location>
</feature>
<evidence type="ECO:0000259" key="1">
    <source>
        <dbReference type="Pfam" id="PF13622"/>
    </source>
</evidence>